<protein>
    <submittedName>
        <fullName evidence="1">Uncharacterized protein</fullName>
    </submittedName>
</protein>
<accession>A0AB33F4Y1</accession>
<dbReference type="Proteomes" id="UP000230560">
    <property type="component" value="Chromosome"/>
</dbReference>
<reference evidence="1 2" key="1">
    <citation type="journal article" date="2017" name="BMC Genomics">
        <title>Xanthomonas adaptation to common bean is associated with horizontal transfers of genes encoding TAL effectors.</title>
        <authorList>
            <person name="Ruh M."/>
            <person name="Briand M."/>
            <person name="Bonneau S."/>
            <person name="Jacques M.A."/>
            <person name="Chen N.W.G."/>
        </authorList>
    </citation>
    <scope>NUCLEOTIDE SEQUENCE [LARGE SCALE GENOMIC DNA]</scope>
    <source>
        <strain evidence="1 2">CFBP6991</strain>
    </source>
</reference>
<dbReference type="EMBL" id="CP021015">
    <property type="protein sequence ID" value="ATS83688.1"/>
    <property type="molecule type" value="Genomic_DNA"/>
</dbReference>
<name>A0AB33F4Y1_XANCI</name>
<proteinExistence type="predicted"/>
<organism evidence="1 2">
    <name type="scientific">Xanthomonas citri pv. phaseoli var. fuscans</name>
    <dbReference type="NCBI Taxonomy" id="473423"/>
    <lineage>
        <taxon>Bacteria</taxon>
        <taxon>Pseudomonadati</taxon>
        <taxon>Pseudomonadota</taxon>
        <taxon>Gammaproteobacteria</taxon>
        <taxon>Lysobacterales</taxon>
        <taxon>Lysobacteraceae</taxon>
        <taxon>Xanthomonas</taxon>
    </lineage>
</organism>
<sequence length="93" mass="10631">MPRIKHQARHAEQRAQVIEVGAGGEGQHRLLRLVVGSLAQQQLAGCEQLQDLVDRIGFGERRKFRQQPAKLGECLGEDRLEVQHLYEVWSTEF</sequence>
<evidence type="ECO:0000313" key="2">
    <source>
        <dbReference type="Proteomes" id="UP000230560"/>
    </source>
</evidence>
<gene>
    <name evidence="1" type="ORF">XcfCFBP6991P_06685</name>
</gene>
<evidence type="ECO:0000313" key="1">
    <source>
        <dbReference type="EMBL" id="ATS83688.1"/>
    </source>
</evidence>
<dbReference type="AlphaFoldDB" id="A0AB33F4Y1"/>